<dbReference type="AlphaFoldDB" id="A0A7J9I8V3"/>
<dbReference type="PANTHER" id="PTHR36762">
    <property type="entry name" value="LIGHT-REGULATED PROTEIN 1, CHLOROPLASTIC"/>
    <property type="match status" value="1"/>
</dbReference>
<dbReference type="Pfam" id="PF07207">
    <property type="entry name" value="Lir1"/>
    <property type="match status" value="1"/>
</dbReference>
<dbReference type="EMBL" id="JABFAD010180903">
    <property type="protein sequence ID" value="MBA0818044.1"/>
    <property type="molecule type" value="Genomic_DNA"/>
</dbReference>
<dbReference type="GO" id="GO:0009507">
    <property type="term" value="C:chloroplast"/>
    <property type="evidence" value="ECO:0007669"/>
    <property type="project" value="InterPro"/>
</dbReference>
<comment type="caution">
    <text evidence="2">The sequence shown here is derived from an EMBL/GenBank/DDBJ whole genome shotgun (WGS) entry which is preliminary data.</text>
</comment>
<evidence type="ECO:0000313" key="3">
    <source>
        <dbReference type="Proteomes" id="UP000593560"/>
    </source>
</evidence>
<sequence length="280" mass="31436">MQEDLGSGFCSVVKVMLLSRTFALHLRALLCPPWCHPSNKNERLKIPGKKQEDVPTARIPKSYHAPEVEKHSDPTSESRVFLRLSCQHRIWKQSKAREKLKRRRLDRALESVQLHVLGQSYLVVVMMEILNETYKTTTSHTIPYQKMQAALSLAPSPLSIVTTTKPLFPPCKSMLKLQTPRGFKATPVGQDNSTVDYSSTASVFPAEACDTLGGEACDVEMFPEVKLKPDQTQSNKSKTGSEQVDREYLEYNSPKTVFIGEACDDLGGEFCEPEYQKGVQ</sequence>
<accession>A0A7J9I8V3</accession>
<name>A0A7J9I8V3_9ROSI</name>
<organism evidence="2 3">
    <name type="scientific">Gossypium harknessii</name>
    <dbReference type="NCBI Taxonomy" id="34285"/>
    <lineage>
        <taxon>Eukaryota</taxon>
        <taxon>Viridiplantae</taxon>
        <taxon>Streptophyta</taxon>
        <taxon>Embryophyta</taxon>
        <taxon>Tracheophyta</taxon>
        <taxon>Spermatophyta</taxon>
        <taxon>Magnoliopsida</taxon>
        <taxon>eudicotyledons</taxon>
        <taxon>Gunneridae</taxon>
        <taxon>Pentapetalae</taxon>
        <taxon>rosids</taxon>
        <taxon>malvids</taxon>
        <taxon>Malvales</taxon>
        <taxon>Malvaceae</taxon>
        <taxon>Malvoideae</taxon>
        <taxon>Gossypium</taxon>
    </lineage>
</organism>
<dbReference type="InterPro" id="IPR009856">
    <property type="entry name" value="Lir1"/>
</dbReference>
<evidence type="ECO:0000313" key="2">
    <source>
        <dbReference type="EMBL" id="MBA0818044.1"/>
    </source>
</evidence>
<dbReference type="PANTHER" id="PTHR36762:SF7">
    <property type="entry name" value="LIGHT-REGULATED PROTEIN-LIKE"/>
    <property type="match status" value="1"/>
</dbReference>
<feature type="region of interest" description="Disordered" evidence="1">
    <location>
        <begin position="48"/>
        <end position="72"/>
    </location>
</feature>
<protein>
    <submittedName>
        <fullName evidence="2">Uncharacterized protein</fullName>
    </submittedName>
</protein>
<gene>
    <name evidence="2" type="ORF">Gohar_028299</name>
</gene>
<evidence type="ECO:0000256" key="1">
    <source>
        <dbReference type="SAM" id="MobiDB-lite"/>
    </source>
</evidence>
<dbReference type="OrthoDB" id="2011897at2759"/>
<reference evidence="2 3" key="1">
    <citation type="journal article" date="2019" name="Genome Biol. Evol.">
        <title>Insights into the evolution of the New World diploid cottons (Gossypium, subgenus Houzingenia) based on genome sequencing.</title>
        <authorList>
            <person name="Grover C.E."/>
            <person name="Arick M.A. 2nd"/>
            <person name="Thrash A."/>
            <person name="Conover J.L."/>
            <person name="Sanders W.S."/>
            <person name="Peterson D.G."/>
            <person name="Frelichowski J.E."/>
            <person name="Scheffler J.A."/>
            <person name="Scheffler B.E."/>
            <person name="Wendel J.F."/>
        </authorList>
    </citation>
    <scope>NUCLEOTIDE SEQUENCE [LARGE SCALE GENOMIC DNA]</scope>
    <source>
        <strain evidence="2">0</strain>
        <tissue evidence="2">Leaf</tissue>
    </source>
</reference>
<proteinExistence type="predicted"/>
<keyword evidence="3" id="KW-1185">Reference proteome</keyword>
<dbReference type="Proteomes" id="UP000593560">
    <property type="component" value="Unassembled WGS sequence"/>
</dbReference>